<evidence type="ECO:0000256" key="4">
    <source>
        <dbReference type="ARBA" id="ARBA00023143"/>
    </source>
</evidence>
<dbReference type="PANTHER" id="PTHR30288">
    <property type="entry name" value="FLAGELLAR CAP/ASSEMBLY PROTEIN FLID"/>
    <property type="match status" value="1"/>
</dbReference>
<protein>
    <recommendedName>
        <fullName evidence="5">Flagellar hook-associated protein 2</fullName>
        <shortName evidence="5">HAP2</shortName>
    </recommendedName>
    <alternativeName>
        <fullName evidence="5">Flagellar cap protein</fullName>
    </alternativeName>
</protein>
<evidence type="ECO:0000256" key="3">
    <source>
        <dbReference type="ARBA" id="ARBA00023054"/>
    </source>
</evidence>
<keyword evidence="8" id="KW-0969">Cilium</keyword>
<feature type="domain" description="Flagellar hook-associated protein 2 C-terminal" evidence="7">
    <location>
        <begin position="227"/>
        <end position="448"/>
    </location>
</feature>
<feature type="domain" description="Flagellar hook-associated protein 2 N-terminal" evidence="6">
    <location>
        <begin position="10"/>
        <end position="109"/>
    </location>
</feature>
<evidence type="ECO:0000313" key="8">
    <source>
        <dbReference type="EMBL" id="TDR13218.1"/>
    </source>
</evidence>
<dbReference type="RefSeq" id="WP_133562386.1">
    <property type="nucleotide sequence ID" value="NZ_SNZA01000003.1"/>
</dbReference>
<gene>
    <name evidence="8" type="ORF">C8D85_2094</name>
</gene>
<dbReference type="Proteomes" id="UP000295729">
    <property type="component" value="Unassembled WGS sequence"/>
</dbReference>
<dbReference type="PANTHER" id="PTHR30288:SF0">
    <property type="entry name" value="FLAGELLAR HOOK-ASSOCIATED PROTEIN 2"/>
    <property type="match status" value="1"/>
</dbReference>
<proteinExistence type="inferred from homology"/>
<dbReference type="Pfam" id="PF07195">
    <property type="entry name" value="FliD_C"/>
    <property type="match status" value="1"/>
</dbReference>
<comment type="function">
    <text evidence="5">Required for morphogenesis and for the elongation of the flagellar filament by facilitating polymerization of the flagellin monomers at the tip of growing filament. Forms a capping structure, which prevents flagellin subunits (transported through the central channel of the flagellum) from leaking out without polymerization at the distal end.</text>
</comment>
<dbReference type="InterPro" id="IPR010809">
    <property type="entry name" value="FliD_C"/>
</dbReference>
<dbReference type="OrthoDB" id="5980200at2"/>
<comment type="subunit">
    <text evidence="2 5">Homopentamer.</text>
</comment>
<dbReference type="InterPro" id="IPR040026">
    <property type="entry name" value="FliD"/>
</dbReference>
<comment type="caution">
    <text evidence="8">The sequence shown here is derived from an EMBL/GenBank/DDBJ whole genome shotgun (WGS) entry which is preliminary data.</text>
</comment>
<evidence type="ECO:0000313" key="9">
    <source>
        <dbReference type="Proteomes" id="UP000295729"/>
    </source>
</evidence>
<dbReference type="AlphaFoldDB" id="A0A4R6XCB3"/>
<sequence>MSVTSLGVGSGLDLESLVENMISVQRDSKVSAYEDKISDYESEVSAYGAIKSALEKFETSVETLADSDLFTGRTATLTQPSSGDIISVEADSDASNGSYNISVSQLAQGSRSVSSAGLFSSSDDEVTAVGGDLTFTAGTETFTITVAAGTTLSELREQINDDSSNFGVSANLVDDGSGNVYLTLNSDVTGDGNDLVVTNTDESLDNVSSVATGAGTPGLSIAAEDAAQDAVINVDGIDIRSDSNTFENAVSGLTIKTLAVSETDANGDPETAKAEVDFDTETVQETLEEFVTAYNTLLSVFDKYTDTDAILNGSSLVRGLEGSLNSDLMSIFDDAGALTNIFDIGIEMDDDGTLSLDTTAFSEAMEESYDDVVTLFSGENGLASILEEMLGNYTGSSGLLKDMVDTSQASADKTEESLENFEYRMDLYEEQLRARFTTLDTLLASMNSNGTYLLTQLSSLSSSS</sequence>
<keyword evidence="3" id="KW-0175">Coiled coil</keyword>
<evidence type="ECO:0000256" key="2">
    <source>
        <dbReference type="ARBA" id="ARBA00011255"/>
    </source>
</evidence>
<comment type="subcellular location">
    <subcellularLocation>
        <location evidence="5">Secreted</location>
    </subcellularLocation>
    <subcellularLocation>
        <location evidence="5">Bacterial flagellum</location>
    </subcellularLocation>
</comment>
<dbReference type="EMBL" id="SNZA01000003">
    <property type="protein sequence ID" value="TDR13218.1"/>
    <property type="molecule type" value="Genomic_DNA"/>
</dbReference>
<keyword evidence="8" id="KW-0282">Flagellum</keyword>
<dbReference type="GO" id="GO:0005576">
    <property type="term" value="C:extracellular region"/>
    <property type="evidence" value="ECO:0007669"/>
    <property type="project" value="UniProtKB-SubCell"/>
</dbReference>
<dbReference type="GO" id="GO:0007155">
    <property type="term" value="P:cell adhesion"/>
    <property type="evidence" value="ECO:0007669"/>
    <property type="project" value="InterPro"/>
</dbReference>
<reference evidence="8 9" key="1">
    <citation type="submission" date="2019-03" db="EMBL/GenBank/DDBJ databases">
        <title>Genomic Encyclopedia of Type Strains, Phase IV (KMG-IV): sequencing the most valuable type-strain genomes for metagenomic binning, comparative biology and taxonomic classification.</title>
        <authorList>
            <person name="Goeker M."/>
        </authorList>
    </citation>
    <scope>NUCLEOTIDE SEQUENCE [LARGE SCALE GENOMIC DNA]</scope>
    <source>
        <strain evidence="8 9">DSM 5604</strain>
    </source>
</reference>
<dbReference type="InterPro" id="IPR003481">
    <property type="entry name" value="FliD_N"/>
</dbReference>
<keyword evidence="8" id="KW-0966">Cell projection</keyword>
<evidence type="ECO:0000259" key="7">
    <source>
        <dbReference type="Pfam" id="PF07195"/>
    </source>
</evidence>
<dbReference type="GO" id="GO:0009421">
    <property type="term" value="C:bacterial-type flagellum filament cap"/>
    <property type="evidence" value="ECO:0007669"/>
    <property type="project" value="InterPro"/>
</dbReference>
<evidence type="ECO:0000256" key="1">
    <source>
        <dbReference type="ARBA" id="ARBA00009764"/>
    </source>
</evidence>
<comment type="similarity">
    <text evidence="1 5">Belongs to the FliD family.</text>
</comment>
<dbReference type="GO" id="GO:0071973">
    <property type="term" value="P:bacterial-type flagellum-dependent cell motility"/>
    <property type="evidence" value="ECO:0007669"/>
    <property type="project" value="TreeGrafter"/>
</dbReference>
<keyword evidence="5" id="KW-0964">Secreted</keyword>
<accession>A0A4R6XCB3</accession>
<keyword evidence="4 5" id="KW-0975">Bacterial flagellum</keyword>
<keyword evidence="9" id="KW-1185">Reference proteome</keyword>
<organism evidence="8 9">
    <name type="scientific">Marinomonas communis</name>
    <dbReference type="NCBI Taxonomy" id="28254"/>
    <lineage>
        <taxon>Bacteria</taxon>
        <taxon>Pseudomonadati</taxon>
        <taxon>Pseudomonadota</taxon>
        <taxon>Gammaproteobacteria</taxon>
        <taxon>Oceanospirillales</taxon>
        <taxon>Oceanospirillaceae</taxon>
        <taxon>Marinomonas</taxon>
    </lineage>
</organism>
<dbReference type="Pfam" id="PF02465">
    <property type="entry name" value="FliD_N"/>
    <property type="match status" value="1"/>
</dbReference>
<dbReference type="Pfam" id="PF07196">
    <property type="entry name" value="Flagellin_IN"/>
    <property type="match status" value="1"/>
</dbReference>
<dbReference type="InterPro" id="IPR010810">
    <property type="entry name" value="Flagellin_hook_IN_motif"/>
</dbReference>
<evidence type="ECO:0000256" key="5">
    <source>
        <dbReference type="RuleBase" id="RU362066"/>
    </source>
</evidence>
<evidence type="ECO:0000259" key="6">
    <source>
        <dbReference type="Pfam" id="PF02465"/>
    </source>
</evidence>
<name>A0A4R6XCB3_9GAMM</name>
<dbReference type="GO" id="GO:0009424">
    <property type="term" value="C:bacterial-type flagellum hook"/>
    <property type="evidence" value="ECO:0007669"/>
    <property type="project" value="UniProtKB-UniRule"/>
</dbReference>